<feature type="domain" description="C-type lectin" evidence="2">
    <location>
        <begin position="31"/>
        <end position="147"/>
    </location>
</feature>
<dbReference type="InterPro" id="IPR016187">
    <property type="entry name" value="CTDL_fold"/>
</dbReference>
<dbReference type="InterPro" id="IPR001304">
    <property type="entry name" value="C-type_lectin-like"/>
</dbReference>
<keyword evidence="1" id="KW-1015">Disulfide bond</keyword>
<evidence type="ECO:0000256" key="1">
    <source>
        <dbReference type="ARBA" id="ARBA00023157"/>
    </source>
</evidence>
<name>A0A668W669_OREAU</name>
<sequence length="160" mass="18570">MAFNVVTWSLCTICVHYIFKTYSQFLCPVSLHSESKSWIDALEDCQTQHFSLVEICEKKVRDDVKRLQSKTDSKTGVWIGLQRSIFGYSPEWKWISGYNVVNSQLNRTSSANSDFDNHCGKVIFDNKTEEIKWSNANCHEKLPYICQSKLLFCCPIDFFT</sequence>
<evidence type="ECO:0000259" key="2">
    <source>
        <dbReference type="PROSITE" id="PS50041"/>
    </source>
</evidence>
<dbReference type="InterPro" id="IPR016186">
    <property type="entry name" value="C-type_lectin-like/link_sf"/>
</dbReference>
<dbReference type="SUPFAM" id="SSF56436">
    <property type="entry name" value="C-type lectin-like"/>
    <property type="match status" value="1"/>
</dbReference>
<protein>
    <recommendedName>
        <fullName evidence="2">C-type lectin domain-containing protein</fullName>
    </recommendedName>
</protein>
<dbReference type="PANTHER" id="PTHR45784">
    <property type="entry name" value="C-TYPE LECTIN DOMAIN FAMILY 20 MEMBER A-RELATED"/>
    <property type="match status" value="1"/>
</dbReference>
<dbReference type="OMA" id="WLDANCH"/>
<reference evidence="3" key="1">
    <citation type="submission" date="2025-08" db="UniProtKB">
        <authorList>
            <consortium name="Ensembl"/>
        </authorList>
    </citation>
    <scope>IDENTIFICATION</scope>
</reference>
<dbReference type="Pfam" id="PF00059">
    <property type="entry name" value="Lectin_C"/>
    <property type="match status" value="1"/>
</dbReference>
<dbReference type="InterPro" id="IPR018378">
    <property type="entry name" value="C-type_lectin_CS"/>
</dbReference>
<proteinExistence type="predicted"/>
<dbReference type="Gene3D" id="3.10.100.10">
    <property type="entry name" value="Mannose-Binding Protein A, subunit A"/>
    <property type="match status" value="1"/>
</dbReference>
<dbReference type="PROSITE" id="PS50041">
    <property type="entry name" value="C_TYPE_LECTIN_2"/>
    <property type="match status" value="1"/>
</dbReference>
<dbReference type="Ensembl" id="ENSOABT00000060020.2">
    <property type="protein sequence ID" value="ENSOABP00000058549.1"/>
    <property type="gene ID" value="ENSOABG00000025644.2"/>
</dbReference>
<organism evidence="3 4">
    <name type="scientific">Oreochromis aureus</name>
    <name type="common">Israeli tilapia</name>
    <name type="synonym">Chromis aureus</name>
    <dbReference type="NCBI Taxonomy" id="47969"/>
    <lineage>
        <taxon>Eukaryota</taxon>
        <taxon>Metazoa</taxon>
        <taxon>Chordata</taxon>
        <taxon>Craniata</taxon>
        <taxon>Vertebrata</taxon>
        <taxon>Euteleostomi</taxon>
        <taxon>Actinopterygii</taxon>
        <taxon>Neopterygii</taxon>
        <taxon>Teleostei</taxon>
        <taxon>Neoteleostei</taxon>
        <taxon>Acanthomorphata</taxon>
        <taxon>Ovalentaria</taxon>
        <taxon>Cichlomorphae</taxon>
        <taxon>Cichliformes</taxon>
        <taxon>Cichlidae</taxon>
        <taxon>African cichlids</taxon>
        <taxon>Pseudocrenilabrinae</taxon>
        <taxon>Oreochromini</taxon>
        <taxon>Oreochromis</taxon>
    </lineage>
</organism>
<dbReference type="Proteomes" id="UP000472276">
    <property type="component" value="Unassembled WGS sequence"/>
</dbReference>
<accession>A0A668W669</accession>
<dbReference type="AlphaFoldDB" id="A0A668W669"/>
<keyword evidence="4" id="KW-1185">Reference proteome</keyword>
<evidence type="ECO:0000313" key="4">
    <source>
        <dbReference type="Proteomes" id="UP000472276"/>
    </source>
</evidence>
<dbReference type="SMART" id="SM00034">
    <property type="entry name" value="CLECT"/>
    <property type="match status" value="1"/>
</dbReference>
<dbReference type="PANTHER" id="PTHR45784:SF3">
    <property type="entry name" value="C-TYPE LECTIN DOMAIN FAMILY 4 MEMBER K-LIKE-RELATED"/>
    <property type="match status" value="1"/>
</dbReference>
<evidence type="ECO:0000313" key="3">
    <source>
        <dbReference type="Ensembl" id="ENSOABP00000058549.1"/>
    </source>
</evidence>
<dbReference type="CDD" id="cd00037">
    <property type="entry name" value="CLECT"/>
    <property type="match status" value="1"/>
</dbReference>
<reference evidence="3" key="2">
    <citation type="submission" date="2025-09" db="UniProtKB">
        <authorList>
            <consortium name="Ensembl"/>
        </authorList>
    </citation>
    <scope>IDENTIFICATION</scope>
</reference>
<dbReference type="PROSITE" id="PS00615">
    <property type="entry name" value="C_TYPE_LECTIN_1"/>
    <property type="match status" value="1"/>
</dbReference>